<comment type="caution">
    <text evidence="2">The sequence shown here is derived from an EMBL/GenBank/DDBJ whole genome shotgun (WGS) entry which is preliminary data.</text>
</comment>
<protein>
    <submittedName>
        <fullName evidence="2">Uncharacterized protein</fullName>
    </submittedName>
</protein>
<evidence type="ECO:0000313" key="3">
    <source>
        <dbReference type="Proteomes" id="UP000824140"/>
    </source>
</evidence>
<proteinExistence type="predicted"/>
<evidence type="ECO:0000313" key="2">
    <source>
        <dbReference type="EMBL" id="HIS93301.1"/>
    </source>
</evidence>
<name>A0A9D1G1B6_9FIRM</name>
<keyword evidence="1" id="KW-0472">Membrane</keyword>
<gene>
    <name evidence="2" type="ORF">IAA84_09825</name>
</gene>
<sequence>MQRRSYIQYDSNRGGSAALAREETRQWQVIENPYSQAAVQRRRTAVTRRARRLSRALCVAACGILVTGMVAQITMSVALNAQSKRQSELYAQIQTLQRNKDVKKETISNLSADGRIEQEAQKLGMVFPQEGQLRALSVLLPAEGTQMADAQP</sequence>
<organism evidence="2 3">
    <name type="scientific">Candidatus Alectryocaccomicrobium excrementavium</name>
    <dbReference type="NCBI Taxonomy" id="2840668"/>
    <lineage>
        <taxon>Bacteria</taxon>
        <taxon>Bacillati</taxon>
        <taxon>Bacillota</taxon>
        <taxon>Clostridia</taxon>
        <taxon>Candidatus Alectryocaccomicrobium</taxon>
    </lineage>
</organism>
<reference evidence="2" key="2">
    <citation type="journal article" date="2021" name="PeerJ">
        <title>Extensive microbial diversity within the chicken gut microbiome revealed by metagenomics and culture.</title>
        <authorList>
            <person name="Gilroy R."/>
            <person name="Ravi A."/>
            <person name="Getino M."/>
            <person name="Pursley I."/>
            <person name="Horton D.L."/>
            <person name="Alikhan N.F."/>
            <person name="Baker D."/>
            <person name="Gharbi K."/>
            <person name="Hall N."/>
            <person name="Watson M."/>
            <person name="Adriaenssens E.M."/>
            <person name="Foster-Nyarko E."/>
            <person name="Jarju S."/>
            <person name="Secka A."/>
            <person name="Antonio M."/>
            <person name="Oren A."/>
            <person name="Chaudhuri R.R."/>
            <person name="La Ragione R."/>
            <person name="Hildebrand F."/>
            <person name="Pallen M.J."/>
        </authorList>
    </citation>
    <scope>NUCLEOTIDE SEQUENCE</scope>
    <source>
        <strain evidence="2">13766</strain>
    </source>
</reference>
<evidence type="ECO:0000256" key="1">
    <source>
        <dbReference type="SAM" id="Phobius"/>
    </source>
</evidence>
<keyword evidence="1" id="KW-1133">Transmembrane helix</keyword>
<accession>A0A9D1G1B6</accession>
<dbReference type="AlphaFoldDB" id="A0A9D1G1B6"/>
<keyword evidence="1" id="KW-0812">Transmembrane</keyword>
<feature type="transmembrane region" description="Helical" evidence="1">
    <location>
        <begin position="56"/>
        <end position="79"/>
    </location>
</feature>
<dbReference type="Proteomes" id="UP000824140">
    <property type="component" value="Unassembled WGS sequence"/>
</dbReference>
<dbReference type="EMBL" id="DVJN01000191">
    <property type="protein sequence ID" value="HIS93301.1"/>
    <property type="molecule type" value="Genomic_DNA"/>
</dbReference>
<reference evidence="2" key="1">
    <citation type="submission" date="2020-10" db="EMBL/GenBank/DDBJ databases">
        <authorList>
            <person name="Gilroy R."/>
        </authorList>
    </citation>
    <scope>NUCLEOTIDE SEQUENCE</scope>
    <source>
        <strain evidence="2">13766</strain>
    </source>
</reference>